<evidence type="ECO:0000259" key="1">
    <source>
        <dbReference type="Pfam" id="PF01872"/>
    </source>
</evidence>
<proteinExistence type="predicted"/>
<name>A0A849K9H1_9MICO</name>
<sequence>MTRVTCDLSVALDGFAAGPHQTRDRPFGDVIGTGEVLHTWLLEHADDHPREVAGILEADAYVMGRGMFCPDPGPWDPDWTGWWGDEPPYRAPVFVLTHHPREPLEMAGGTTFHFVTTGAEDALRRAVEAAGGGGVSIAGGVSTVNTYLAAGAIDELRLHVAPVVLDIPGATRLFDGVGRLDLDAASARHAGEVTHLVYRRRAD</sequence>
<dbReference type="GO" id="GO:0008703">
    <property type="term" value="F:5-amino-6-(5-phosphoribosylamino)uracil reductase activity"/>
    <property type="evidence" value="ECO:0007669"/>
    <property type="project" value="InterPro"/>
</dbReference>
<dbReference type="InterPro" id="IPR024072">
    <property type="entry name" value="DHFR-like_dom_sf"/>
</dbReference>
<evidence type="ECO:0000313" key="3">
    <source>
        <dbReference type="Proteomes" id="UP000557204"/>
    </source>
</evidence>
<dbReference type="GO" id="GO:0009231">
    <property type="term" value="P:riboflavin biosynthetic process"/>
    <property type="evidence" value="ECO:0007669"/>
    <property type="project" value="InterPro"/>
</dbReference>
<dbReference type="PANTHER" id="PTHR38011">
    <property type="entry name" value="DIHYDROFOLATE REDUCTASE FAMILY PROTEIN (AFU_ORTHOLOGUE AFUA_8G06820)"/>
    <property type="match status" value="1"/>
</dbReference>
<gene>
    <name evidence="2" type="ORF">HLI28_14075</name>
</gene>
<dbReference type="InterPro" id="IPR002734">
    <property type="entry name" value="RibDG_C"/>
</dbReference>
<reference evidence="2 3" key="1">
    <citation type="submission" date="2020-05" db="EMBL/GenBank/DDBJ databases">
        <title>Genome sequence of Isoptericola sp. JC619 isolated from Chilika lagoon, India.</title>
        <authorList>
            <person name="Kumar D."/>
            <person name="Appam K."/>
            <person name="Gandham S."/>
            <person name="Uppada J."/>
            <person name="Sasikala C."/>
            <person name="Venkata Ramana C."/>
        </authorList>
    </citation>
    <scope>NUCLEOTIDE SEQUENCE [LARGE SCALE GENOMIC DNA]</scope>
    <source>
        <strain evidence="2 3">JC619</strain>
    </source>
</reference>
<dbReference type="RefSeq" id="WP_171248176.1">
    <property type="nucleotide sequence ID" value="NZ_JABFAJ010000024.1"/>
</dbReference>
<dbReference type="EMBL" id="JABFAJ010000024">
    <property type="protein sequence ID" value="NNU28659.1"/>
    <property type="molecule type" value="Genomic_DNA"/>
</dbReference>
<organism evidence="2 3">
    <name type="scientific">Isoptericola sediminis</name>
    <dbReference type="NCBI Taxonomy" id="2733572"/>
    <lineage>
        <taxon>Bacteria</taxon>
        <taxon>Bacillati</taxon>
        <taxon>Actinomycetota</taxon>
        <taxon>Actinomycetes</taxon>
        <taxon>Micrococcales</taxon>
        <taxon>Promicromonosporaceae</taxon>
        <taxon>Isoptericola</taxon>
    </lineage>
</organism>
<accession>A0A849K9H1</accession>
<keyword evidence="3" id="KW-1185">Reference proteome</keyword>
<evidence type="ECO:0000313" key="2">
    <source>
        <dbReference type="EMBL" id="NNU28659.1"/>
    </source>
</evidence>
<dbReference type="Gene3D" id="3.40.430.10">
    <property type="entry name" value="Dihydrofolate Reductase, subunit A"/>
    <property type="match status" value="1"/>
</dbReference>
<dbReference type="PANTHER" id="PTHR38011:SF12">
    <property type="entry name" value="BIFUNCTIONAL DEAMINASE-REDUCTASE DOMAIN PROTEIN"/>
    <property type="match status" value="1"/>
</dbReference>
<dbReference type="Proteomes" id="UP000557204">
    <property type="component" value="Unassembled WGS sequence"/>
</dbReference>
<comment type="caution">
    <text evidence="2">The sequence shown here is derived from an EMBL/GenBank/DDBJ whole genome shotgun (WGS) entry which is preliminary data.</text>
</comment>
<protein>
    <submittedName>
        <fullName evidence="2">Dihydrofolate reductase</fullName>
    </submittedName>
</protein>
<dbReference type="SUPFAM" id="SSF53597">
    <property type="entry name" value="Dihydrofolate reductase-like"/>
    <property type="match status" value="1"/>
</dbReference>
<feature type="domain" description="Bacterial bifunctional deaminase-reductase C-terminal" evidence="1">
    <location>
        <begin position="4"/>
        <end position="195"/>
    </location>
</feature>
<dbReference type="AlphaFoldDB" id="A0A849K9H1"/>
<dbReference type="Pfam" id="PF01872">
    <property type="entry name" value="RibD_C"/>
    <property type="match status" value="1"/>
</dbReference>
<dbReference type="InterPro" id="IPR050765">
    <property type="entry name" value="Riboflavin_Biosynth_HTPR"/>
</dbReference>